<evidence type="ECO:0000313" key="10">
    <source>
        <dbReference type="Proteomes" id="UP000287177"/>
    </source>
</evidence>
<proteinExistence type="inferred from homology"/>
<accession>A0A439DSZ3</accession>
<keyword evidence="4" id="KW-0443">Lipid metabolism</keyword>
<keyword evidence="3" id="KW-0276">Fatty acid metabolism</keyword>
<comment type="catalytic activity">
    <reaction evidence="6">
        <text>a (3S)-3-hydroxyacyl-CoA = a (2E)-enoyl-CoA + H2O</text>
        <dbReference type="Rhea" id="RHEA:16105"/>
        <dbReference type="ChEBI" id="CHEBI:15377"/>
        <dbReference type="ChEBI" id="CHEBI:57318"/>
        <dbReference type="ChEBI" id="CHEBI:58856"/>
        <dbReference type="EC" id="4.2.1.17"/>
    </reaction>
</comment>
<evidence type="ECO:0000256" key="5">
    <source>
        <dbReference type="ARBA" id="ARBA00023239"/>
    </source>
</evidence>
<dbReference type="InterPro" id="IPR029045">
    <property type="entry name" value="ClpP/crotonase-like_dom_sf"/>
</dbReference>
<comment type="caution">
    <text evidence="9">The sequence shown here is derived from an EMBL/GenBank/DDBJ whole genome shotgun (WGS) entry which is preliminary data.</text>
</comment>
<dbReference type="Gene3D" id="1.10.12.10">
    <property type="entry name" value="Lyase 2-enoyl-coa Hydratase, Chain A, domain 2"/>
    <property type="match status" value="1"/>
</dbReference>
<dbReference type="GO" id="GO:0006635">
    <property type="term" value="P:fatty acid beta-oxidation"/>
    <property type="evidence" value="ECO:0007669"/>
    <property type="project" value="TreeGrafter"/>
</dbReference>
<dbReference type="PROSITE" id="PS00166">
    <property type="entry name" value="ENOYL_COA_HYDRATASE"/>
    <property type="match status" value="1"/>
</dbReference>
<dbReference type="InterPro" id="IPR014748">
    <property type="entry name" value="Enoyl-CoA_hydra_C"/>
</dbReference>
<dbReference type="CDD" id="cd06558">
    <property type="entry name" value="crotonase-like"/>
    <property type="match status" value="1"/>
</dbReference>
<evidence type="ECO:0000256" key="8">
    <source>
        <dbReference type="RuleBase" id="RU003707"/>
    </source>
</evidence>
<keyword evidence="10" id="KW-1185">Reference proteome</keyword>
<evidence type="ECO:0000256" key="3">
    <source>
        <dbReference type="ARBA" id="ARBA00022832"/>
    </source>
</evidence>
<dbReference type="Gene3D" id="3.90.226.10">
    <property type="entry name" value="2-enoyl-CoA Hydratase, Chain A, domain 1"/>
    <property type="match status" value="1"/>
</dbReference>
<name>A0A439DSZ3_9MYCO</name>
<protein>
    <submittedName>
        <fullName evidence="9">Enoyl-CoA hydratase</fullName>
        <ecNumber evidence="9">4.2.1.17</ecNumber>
    </submittedName>
</protein>
<evidence type="ECO:0000256" key="6">
    <source>
        <dbReference type="ARBA" id="ARBA00023709"/>
    </source>
</evidence>
<organism evidence="9 10">
    <name type="scientific">Mycolicibacterium elephantis DSM 44368</name>
    <dbReference type="NCBI Taxonomy" id="1335622"/>
    <lineage>
        <taxon>Bacteria</taxon>
        <taxon>Bacillati</taxon>
        <taxon>Actinomycetota</taxon>
        <taxon>Actinomycetes</taxon>
        <taxon>Mycobacteriales</taxon>
        <taxon>Mycobacteriaceae</taxon>
        <taxon>Mycolicibacterium</taxon>
    </lineage>
</organism>
<comment type="function">
    <text evidence="1">Could possibly oxidize fatty acids using specific components.</text>
</comment>
<evidence type="ECO:0000256" key="2">
    <source>
        <dbReference type="ARBA" id="ARBA00005254"/>
    </source>
</evidence>
<dbReference type="EC" id="4.2.1.17" evidence="9"/>
<evidence type="ECO:0000313" key="9">
    <source>
        <dbReference type="EMBL" id="RWA19471.1"/>
    </source>
</evidence>
<dbReference type="EMBL" id="ATDN01000018">
    <property type="protein sequence ID" value="RWA19471.1"/>
    <property type="molecule type" value="Genomic_DNA"/>
</dbReference>
<dbReference type="PANTHER" id="PTHR11941:SF169">
    <property type="entry name" value="(7AS)-7A-METHYL-1,5-DIOXO-2,3,5,6,7,7A-HEXAHYDRO-1H-INDENE-CARBOXYL-COA HYDROLASE"/>
    <property type="match status" value="1"/>
</dbReference>
<dbReference type="InterPro" id="IPR018376">
    <property type="entry name" value="Enoyl-CoA_hyd/isom_CS"/>
</dbReference>
<gene>
    <name evidence="9" type="ORF">MELE44368_20635</name>
</gene>
<dbReference type="InterPro" id="IPR001753">
    <property type="entry name" value="Enoyl-CoA_hydra/iso"/>
</dbReference>
<reference evidence="9 10" key="1">
    <citation type="submission" date="2013-06" db="EMBL/GenBank/DDBJ databases">
        <title>The draft sequence of the Mycobacterium elephantis genome.</title>
        <authorList>
            <person name="Pettersson F.B."/>
            <person name="Das S."/>
            <person name="Dasgupta S."/>
            <person name="Bhattacharya A."/>
            <person name="Kirsebom L.A."/>
        </authorList>
    </citation>
    <scope>NUCLEOTIDE SEQUENCE [LARGE SCALE GENOMIC DNA]</scope>
    <source>
        <strain evidence="9 10">DSM 44368</strain>
    </source>
</reference>
<comment type="similarity">
    <text evidence="2 8">Belongs to the enoyl-CoA hydratase/isomerase family.</text>
</comment>
<evidence type="ECO:0000256" key="1">
    <source>
        <dbReference type="ARBA" id="ARBA00002994"/>
    </source>
</evidence>
<comment type="catalytic activity">
    <reaction evidence="7">
        <text>a 4-saturated-(3S)-3-hydroxyacyl-CoA = a (3E)-enoyl-CoA + H2O</text>
        <dbReference type="Rhea" id="RHEA:20724"/>
        <dbReference type="ChEBI" id="CHEBI:15377"/>
        <dbReference type="ChEBI" id="CHEBI:58521"/>
        <dbReference type="ChEBI" id="CHEBI:137480"/>
        <dbReference type="EC" id="4.2.1.17"/>
    </reaction>
</comment>
<evidence type="ECO:0000256" key="7">
    <source>
        <dbReference type="ARBA" id="ARBA00023717"/>
    </source>
</evidence>
<keyword evidence="5 9" id="KW-0456">Lyase</keyword>
<dbReference type="PANTHER" id="PTHR11941">
    <property type="entry name" value="ENOYL-COA HYDRATASE-RELATED"/>
    <property type="match status" value="1"/>
</dbReference>
<dbReference type="GO" id="GO:0018812">
    <property type="term" value="F:3-hydroxyacyl-CoA dehydratase activity"/>
    <property type="evidence" value="ECO:0007669"/>
    <property type="project" value="RHEA"/>
</dbReference>
<sequence length="262" mass="27176">MSADRTAPAADPVLVTADDGILIITLNRPESRNAVNLDMAQQISAALDRLDGDPELRVGVITANGPSFCAGMDLKAFARGEVPRPEPRGFAGIVKQPAEKPLIAAVDGPAVGGGFEIVLACDLIVASEAARFGLPEVTRGLTANGGGLVRLPRRIPHHLAMELILTGAPIDAARAAQLGLVNLLTAPGKAGAAARELAAVVAANGPLATRASKRVVTESVDWSEPELFSRQEEIVAPVRASADAAEGARAFAEKRAPVWQAR</sequence>
<dbReference type="Pfam" id="PF00378">
    <property type="entry name" value="ECH_1"/>
    <property type="match status" value="1"/>
</dbReference>
<evidence type="ECO:0000256" key="4">
    <source>
        <dbReference type="ARBA" id="ARBA00023098"/>
    </source>
</evidence>
<dbReference type="RefSeq" id="WP_128109015.1">
    <property type="nucleotide sequence ID" value="NZ_ATDN01000018.1"/>
</dbReference>
<dbReference type="AlphaFoldDB" id="A0A439DSZ3"/>
<dbReference type="SUPFAM" id="SSF52096">
    <property type="entry name" value="ClpP/crotonase"/>
    <property type="match status" value="1"/>
</dbReference>
<dbReference type="Proteomes" id="UP000287177">
    <property type="component" value="Unassembled WGS sequence"/>
</dbReference>
<dbReference type="NCBIfam" id="NF006100">
    <property type="entry name" value="PRK08252.1"/>
    <property type="match status" value="1"/>
</dbReference>